<dbReference type="PANTHER" id="PTHR11557:SF0">
    <property type="entry name" value="PORPHOBILINOGEN DEAMINASE"/>
    <property type="match status" value="1"/>
</dbReference>
<dbReference type="GO" id="GO:0005737">
    <property type="term" value="C:cytoplasm"/>
    <property type="evidence" value="ECO:0007669"/>
    <property type="project" value="UniProtKB-UniRule"/>
</dbReference>
<sequence>MTVVIGTRGSQLARWQTNRVQELLQAAHADLQVEVTVITTQGDRVLDTPLPLLGGKGLFTAELEAELHSGAIDYAVHSLKDLPTDDPDGLIVGAIPERAIPFDVLVSRKGHTLDTLPEKATVGTSSRRRAAQLLHQRPDLHIIDVRGNIDTRVKKALDDEGPYDAIVLAQAGLSRLGMDDVISEVLSPQQMLPAPGQGALGIQCRNEPESLQTLAPIHHLETAMAVTAERAFLAALGGGCSVPVAAYALKQPNGMYDLIGRVCAVDGSMLIEVETKFTGDRIENALHAGKELAEQAIDRGAGPLLEAAE</sequence>
<dbReference type="Pfam" id="PF01379">
    <property type="entry name" value="Porphobil_deam"/>
    <property type="match status" value="1"/>
</dbReference>
<reference evidence="11 12" key="1">
    <citation type="submission" date="2020-02" db="EMBL/GenBank/DDBJ databases">
        <authorList>
            <person name="Zheng R.K."/>
            <person name="Sun C.M."/>
        </authorList>
    </citation>
    <scope>NUCLEOTIDE SEQUENCE [LARGE SCALE GENOMIC DNA]</scope>
    <source>
        <strain evidence="12">rifampicinis</strain>
    </source>
</reference>
<dbReference type="SUPFAM" id="SSF54782">
    <property type="entry name" value="Porphobilinogen deaminase (hydroxymethylbilane synthase), C-terminal domain"/>
    <property type="match status" value="1"/>
</dbReference>
<dbReference type="KEGG" id="pmet:G4Y79_06905"/>
<comment type="miscellaneous">
    <text evidence="8">The porphobilinogen subunits are added to the dipyrromethane group.</text>
</comment>
<evidence type="ECO:0000256" key="7">
    <source>
        <dbReference type="ARBA" id="ARBA00048169"/>
    </source>
</evidence>
<dbReference type="GO" id="GO:0004418">
    <property type="term" value="F:hydroxymethylbilane synthase activity"/>
    <property type="evidence" value="ECO:0007669"/>
    <property type="project" value="UniProtKB-UniRule"/>
</dbReference>
<keyword evidence="5 8" id="KW-0808">Transferase</keyword>
<proteinExistence type="inferred from homology"/>
<dbReference type="PIRSF" id="PIRSF001438">
    <property type="entry name" value="4pyrrol_synth_OHMeBilane_synth"/>
    <property type="match status" value="1"/>
</dbReference>
<evidence type="ECO:0000256" key="4">
    <source>
        <dbReference type="ARBA" id="ARBA00011245"/>
    </source>
</evidence>
<dbReference type="InterPro" id="IPR022417">
    <property type="entry name" value="Porphobilin_deaminase_N"/>
</dbReference>
<dbReference type="FunFam" id="3.40.190.10:FF:000005">
    <property type="entry name" value="Porphobilinogen deaminase"/>
    <property type="match status" value="1"/>
</dbReference>
<organism evidence="11 12">
    <name type="scientific">Phototrophicus methaneseepsis</name>
    <dbReference type="NCBI Taxonomy" id="2710758"/>
    <lineage>
        <taxon>Bacteria</taxon>
        <taxon>Bacillati</taxon>
        <taxon>Chloroflexota</taxon>
        <taxon>Candidatus Thermofontia</taxon>
        <taxon>Phototrophicales</taxon>
        <taxon>Phototrophicaceae</taxon>
        <taxon>Phototrophicus</taxon>
    </lineage>
</organism>
<comment type="similarity">
    <text evidence="3 8">Belongs to the HMBS family.</text>
</comment>
<dbReference type="Pfam" id="PF03900">
    <property type="entry name" value="Porphobil_deamC"/>
    <property type="match status" value="1"/>
</dbReference>
<feature type="modified residue" description="S-(dipyrrolylmethanemethyl)cysteine" evidence="8">
    <location>
        <position position="240"/>
    </location>
</feature>
<evidence type="ECO:0000259" key="10">
    <source>
        <dbReference type="Pfam" id="PF03900"/>
    </source>
</evidence>
<dbReference type="PANTHER" id="PTHR11557">
    <property type="entry name" value="PORPHOBILINOGEN DEAMINASE"/>
    <property type="match status" value="1"/>
</dbReference>
<comment type="function">
    <text evidence="1 8">Tetrapolymerization of the monopyrrole PBG into the hydroxymethylbilane pre-uroporphyrinogen in several discrete steps.</text>
</comment>
<evidence type="ECO:0000256" key="8">
    <source>
        <dbReference type="HAMAP-Rule" id="MF_00260"/>
    </source>
</evidence>
<evidence type="ECO:0000256" key="5">
    <source>
        <dbReference type="ARBA" id="ARBA00022679"/>
    </source>
</evidence>
<evidence type="ECO:0000256" key="3">
    <source>
        <dbReference type="ARBA" id="ARBA00005638"/>
    </source>
</evidence>
<dbReference type="HAMAP" id="MF_00260">
    <property type="entry name" value="Porphobil_deam"/>
    <property type="match status" value="1"/>
</dbReference>
<keyword evidence="12" id="KW-1185">Reference proteome</keyword>
<evidence type="ECO:0000313" key="12">
    <source>
        <dbReference type="Proteomes" id="UP000594468"/>
    </source>
</evidence>
<dbReference type="GO" id="GO:0006782">
    <property type="term" value="P:protoporphyrinogen IX biosynthetic process"/>
    <property type="evidence" value="ECO:0007669"/>
    <property type="project" value="UniProtKB-UniRule"/>
</dbReference>
<accession>A0A7S8EDW6</accession>
<dbReference type="Gene3D" id="3.30.160.40">
    <property type="entry name" value="Porphobilinogen deaminase, C-terminal domain"/>
    <property type="match status" value="1"/>
</dbReference>
<dbReference type="Gene3D" id="3.40.190.10">
    <property type="entry name" value="Periplasmic binding protein-like II"/>
    <property type="match status" value="2"/>
</dbReference>
<gene>
    <name evidence="8 11" type="primary">hemC</name>
    <name evidence="11" type="ORF">G4Y79_06905</name>
</gene>
<evidence type="ECO:0000259" key="9">
    <source>
        <dbReference type="Pfam" id="PF01379"/>
    </source>
</evidence>
<dbReference type="EC" id="2.5.1.61" evidence="8"/>
<comment type="pathway">
    <text evidence="2">Porphyrin-containing compound metabolism; protoporphyrin-IX biosynthesis; coproporphyrinogen-III from 5-aminolevulinate: step 2/4.</text>
</comment>
<dbReference type="SUPFAM" id="SSF53850">
    <property type="entry name" value="Periplasmic binding protein-like II"/>
    <property type="match status" value="1"/>
</dbReference>
<comment type="subunit">
    <text evidence="4 8">Monomer.</text>
</comment>
<evidence type="ECO:0000256" key="2">
    <source>
        <dbReference type="ARBA" id="ARBA00004735"/>
    </source>
</evidence>
<comment type="cofactor">
    <cofactor evidence="8">
        <name>dipyrromethane</name>
        <dbReference type="ChEBI" id="CHEBI:60342"/>
    </cofactor>
    <text evidence="8">Binds 1 dipyrromethane group covalently.</text>
</comment>
<comment type="catalytic activity">
    <reaction evidence="7 8">
        <text>4 porphobilinogen + H2O = hydroxymethylbilane + 4 NH4(+)</text>
        <dbReference type="Rhea" id="RHEA:13185"/>
        <dbReference type="ChEBI" id="CHEBI:15377"/>
        <dbReference type="ChEBI" id="CHEBI:28938"/>
        <dbReference type="ChEBI" id="CHEBI:57845"/>
        <dbReference type="ChEBI" id="CHEBI:58126"/>
        <dbReference type="EC" id="2.5.1.61"/>
    </reaction>
</comment>
<name>A0A7S8EDW6_9CHLR</name>
<protein>
    <recommendedName>
        <fullName evidence="8">Porphobilinogen deaminase</fullName>
        <shortName evidence="8">PBG</shortName>
        <ecNumber evidence="8">2.5.1.61</ecNumber>
    </recommendedName>
    <alternativeName>
        <fullName evidence="8">Hydroxymethylbilane synthase</fullName>
        <shortName evidence="8">HMBS</shortName>
    </alternativeName>
    <alternativeName>
        <fullName evidence="8">Pre-uroporphyrinogen synthase</fullName>
    </alternativeName>
</protein>
<dbReference type="InterPro" id="IPR022419">
    <property type="entry name" value="Porphobilin_deaminase_cofac_BS"/>
</dbReference>
<dbReference type="PRINTS" id="PR00151">
    <property type="entry name" value="PORPHBDMNASE"/>
</dbReference>
<dbReference type="InterPro" id="IPR036803">
    <property type="entry name" value="Porphobilinogen_deaminase_C_sf"/>
</dbReference>
<dbReference type="EMBL" id="CP062983">
    <property type="protein sequence ID" value="QPC85142.1"/>
    <property type="molecule type" value="Genomic_DNA"/>
</dbReference>
<feature type="domain" description="Porphobilinogen deaminase C-terminal" evidence="10">
    <location>
        <begin position="224"/>
        <end position="296"/>
    </location>
</feature>
<keyword evidence="6 8" id="KW-0627">Porphyrin biosynthesis</keyword>
<dbReference type="AlphaFoldDB" id="A0A7S8EDW6"/>
<evidence type="ECO:0000256" key="6">
    <source>
        <dbReference type="ARBA" id="ARBA00023244"/>
    </source>
</evidence>
<dbReference type="NCBIfam" id="TIGR00212">
    <property type="entry name" value="hemC"/>
    <property type="match status" value="1"/>
</dbReference>
<dbReference type="FunFam" id="3.40.190.10:FF:000004">
    <property type="entry name" value="Porphobilinogen deaminase"/>
    <property type="match status" value="1"/>
</dbReference>
<dbReference type="CDD" id="cd13646">
    <property type="entry name" value="PBP2_EcHMBS_like"/>
    <property type="match status" value="1"/>
</dbReference>
<evidence type="ECO:0000313" key="11">
    <source>
        <dbReference type="EMBL" id="QPC85142.1"/>
    </source>
</evidence>
<dbReference type="PROSITE" id="PS00533">
    <property type="entry name" value="PORPHOBILINOGEN_DEAM"/>
    <property type="match status" value="1"/>
</dbReference>
<dbReference type="InterPro" id="IPR022418">
    <property type="entry name" value="Porphobilinogen_deaminase_C"/>
</dbReference>
<feature type="domain" description="Porphobilinogen deaminase N-terminal" evidence="9">
    <location>
        <begin position="3"/>
        <end position="212"/>
    </location>
</feature>
<dbReference type="InterPro" id="IPR000860">
    <property type="entry name" value="HemC"/>
</dbReference>
<evidence type="ECO:0000256" key="1">
    <source>
        <dbReference type="ARBA" id="ARBA00002869"/>
    </source>
</evidence>
<dbReference type="Proteomes" id="UP000594468">
    <property type="component" value="Chromosome"/>
</dbReference>